<comment type="similarity">
    <text evidence="2">Belongs to the CUSTOS family.</text>
</comment>
<comment type="subcellular location">
    <subcellularLocation>
        <location evidence="1">Nucleus envelope</location>
    </subcellularLocation>
</comment>
<feature type="compositionally biased region" description="Low complexity" evidence="7">
    <location>
        <begin position="204"/>
        <end position="223"/>
    </location>
</feature>
<evidence type="ECO:0000256" key="2">
    <source>
        <dbReference type="ARBA" id="ARBA00008632"/>
    </source>
</evidence>
<dbReference type="PANTHER" id="PTHR14482">
    <property type="entry name" value="CHROMOSOME 12 ORF 43 HOMOLOG"/>
    <property type="match status" value="1"/>
</dbReference>
<feature type="compositionally biased region" description="Basic residues" evidence="7">
    <location>
        <begin position="189"/>
        <end position="200"/>
    </location>
</feature>
<feature type="compositionally biased region" description="Low complexity" evidence="7">
    <location>
        <begin position="1"/>
        <end position="19"/>
    </location>
</feature>
<name>A0A8D0VWP6_PIG</name>
<sequence>VAAPSGSMSYLESSSSSSSDAEELERCREAAMPAWGLEQRPRGLEKPKAGAANTQLPTTQPSLRHKVDEHEQDGNELQTTPEFRAHVAKKLGALLDSSITISEVVKEPRKAEVRRGTPEDDGFRLFFTSIPGASEKEAAPQPRRKRLPSSSSEDGDEELQRCREAAVSASDILQESAIHGPVSVEEKAKKKKRKLKKKAKKEASASVAAAATVTTTGKAAVGKQSKESAELNGAQVPLGTKKKKRKKKAKRAGEAAPSPPAKSAAATPVHRVLPVGTGPN</sequence>
<feature type="region of interest" description="Disordered" evidence="7">
    <location>
        <begin position="106"/>
        <end position="280"/>
    </location>
</feature>
<protein>
    <recommendedName>
        <fullName evidence="3">Protein CUSTOS</fullName>
    </recommendedName>
</protein>
<dbReference type="Ensembl" id="ENSSSCT00030028089.1">
    <property type="protein sequence ID" value="ENSSSCP00030012574.1"/>
    <property type="gene ID" value="ENSSSCG00030020294.1"/>
</dbReference>
<feature type="compositionally biased region" description="Polar residues" evidence="7">
    <location>
        <begin position="52"/>
        <end position="62"/>
    </location>
</feature>
<dbReference type="AlphaFoldDB" id="A0A8D0VWP6"/>
<evidence type="ECO:0000313" key="9">
    <source>
        <dbReference type="Proteomes" id="UP000694570"/>
    </source>
</evidence>
<keyword evidence="5" id="KW-0879">Wnt signaling pathway</keyword>
<keyword evidence="4" id="KW-0217">Developmental protein</keyword>
<evidence type="ECO:0000313" key="8">
    <source>
        <dbReference type="Ensembl" id="ENSSSCP00030012574.1"/>
    </source>
</evidence>
<accession>A0A8D0VWP6</accession>
<feature type="compositionally biased region" description="Basic and acidic residues" evidence="7">
    <location>
        <begin position="106"/>
        <end position="123"/>
    </location>
</feature>
<evidence type="ECO:0000256" key="6">
    <source>
        <dbReference type="ARBA" id="ARBA00023242"/>
    </source>
</evidence>
<dbReference type="InterPro" id="IPR026694">
    <property type="entry name" value="CUSTOS"/>
</dbReference>
<evidence type="ECO:0000256" key="7">
    <source>
        <dbReference type="SAM" id="MobiDB-lite"/>
    </source>
</evidence>
<dbReference type="Pfam" id="PF23999">
    <property type="entry name" value="CUSTOS"/>
    <property type="match status" value="1"/>
</dbReference>
<proteinExistence type="inferred from homology"/>
<evidence type="ECO:0000256" key="3">
    <source>
        <dbReference type="ARBA" id="ARBA00013465"/>
    </source>
</evidence>
<gene>
    <name evidence="8" type="primary">C14H12orf43</name>
</gene>
<dbReference type="GO" id="GO:0005635">
    <property type="term" value="C:nuclear envelope"/>
    <property type="evidence" value="ECO:0007669"/>
    <property type="project" value="UniProtKB-SubCell"/>
</dbReference>
<dbReference type="PANTHER" id="PTHR14482:SF0">
    <property type="entry name" value="PROTEIN CUSTOS"/>
    <property type="match status" value="1"/>
</dbReference>
<reference evidence="8" key="1">
    <citation type="submission" date="2025-08" db="UniProtKB">
        <authorList>
            <consortium name="Ensembl"/>
        </authorList>
    </citation>
    <scope>IDENTIFICATION</scope>
</reference>
<dbReference type="GO" id="GO:0016055">
    <property type="term" value="P:Wnt signaling pathway"/>
    <property type="evidence" value="ECO:0007669"/>
    <property type="project" value="UniProtKB-KW"/>
</dbReference>
<organism evidence="8 9">
    <name type="scientific">Sus scrofa</name>
    <name type="common">Pig</name>
    <dbReference type="NCBI Taxonomy" id="9823"/>
    <lineage>
        <taxon>Eukaryota</taxon>
        <taxon>Metazoa</taxon>
        <taxon>Chordata</taxon>
        <taxon>Craniata</taxon>
        <taxon>Vertebrata</taxon>
        <taxon>Euteleostomi</taxon>
        <taxon>Mammalia</taxon>
        <taxon>Eutheria</taxon>
        <taxon>Laurasiatheria</taxon>
        <taxon>Artiodactyla</taxon>
        <taxon>Suina</taxon>
        <taxon>Suidae</taxon>
        <taxon>Sus</taxon>
    </lineage>
</organism>
<dbReference type="Proteomes" id="UP000694570">
    <property type="component" value="Unplaced"/>
</dbReference>
<evidence type="ECO:0000256" key="1">
    <source>
        <dbReference type="ARBA" id="ARBA00004259"/>
    </source>
</evidence>
<evidence type="ECO:0000256" key="5">
    <source>
        <dbReference type="ARBA" id="ARBA00022687"/>
    </source>
</evidence>
<evidence type="ECO:0000256" key="4">
    <source>
        <dbReference type="ARBA" id="ARBA00022473"/>
    </source>
</evidence>
<feature type="compositionally biased region" description="Basic and acidic residues" evidence="7">
    <location>
        <begin position="39"/>
        <end position="48"/>
    </location>
</feature>
<feature type="region of interest" description="Disordered" evidence="7">
    <location>
        <begin position="1"/>
        <end position="80"/>
    </location>
</feature>
<feature type="compositionally biased region" description="Basic residues" evidence="7">
    <location>
        <begin position="240"/>
        <end position="250"/>
    </location>
</feature>
<keyword evidence="6" id="KW-0539">Nucleus</keyword>